<sequence length="127" mass="14148">MSGDLLQLAREDAKFFVTQAGFQEGIILMTPTRDMQLSLTGFASKHWLSHDTDGLSVNAKNVHVTIDESVLVANGYQTRNSKGEISLTRHIVSFPDSTGISKDYVVREVYPNETLGLIVMILNDYKE</sequence>
<accession>A0A0A0YSY5</accession>
<organism evidence="1 2">
    <name type="scientific">Flavobacterium phage FCL-2</name>
    <dbReference type="NCBI Taxonomy" id="908819"/>
    <lineage>
        <taxon>Viruses</taxon>
        <taxon>Duplodnaviria</taxon>
        <taxon>Heunggongvirae</taxon>
        <taxon>Uroviricota</taxon>
        <taxon>Caudoviricetes</taxon>
        <taxon>Ficleduovirus</taxon>
        <taxon>Ficleduovirus FCL2</taxon>
    </lineage>
</organism>
<name>A0A0A0YSY5_9CAUD</name>
<dbReference type="RefSeq" id="YP_009140525.1">
    <property type="nucleotide sequence ID" value="NC_027125.1"/>
</dbReference>
<reference evidence="1 2" key="1">
    <citation type="journal article" date="2015" name="Front. Microbiol.">
        <title>The use of phage FCL-2 as an alternative to chemotherapy against columnaris disease in aquaculture.</title>
        <authorList>
            <person name="Laanto E."/>
            <person name="Bamford J.K."/>
            <person name="Ravantti J.J."/>
            <person name="Sundberg L.R."/>
        </authorList>
    </citation>
    <scope>NUCLEOTIDE SEQUENCE [LARGE SCALE GENOMIC DNA]</scope>
</reference>
<dbReference type="KEGG" id="vg:24405093"/>
<evidence type="ECO:0000313" key="1">
    <source>
        <dbReference type="EMBL" id="AIX11879.1"/>
    </source>
</evidence>
<dbReference type="OrthoDB" id="23612at10239"/>
<dbReference type="EMBL" id="KM873719">
    <property type="protein sequence ID" value="AIX11879.1"/>
    <property type="molecule type" value="Genomic_DNA"/>
</dbReference>
<dbReference type="Proteomes" id="UP000030329">
    <property type="component" value="Segment"/>
</dbReference>
<dbReference type="GeneID" id="24405093"/>
<protein>
    <submittedName>
        <fullName evidence="1">Uncharacterized protein</fullName>
    </submittedName>
</protein>
<evidence type="ECO:0000313" key="2">
    <source>
        <dbReference type="Proteomes" id="UP000030329"/>
    </source>
</evidence>
<proteinExistence type="predicted"/>
<keyword evidence="2" id="KW-1185">Reference proteome</keyword>